<keyword evidence="3" id="KW-1185">Reference proteome</keyword>
<accession>A0A557R3Q2</accession>
<proteinExistence type="inferred from homology"/>
<dbReference type="PANTHER" id="PTHR47505">
    <property type="entry name" value="DNA UTILIZATION PROTEIN YHGH"/>
    <property type="match status" value="1"/>
</dbReference>
<dbReference type="Gene3D" id="3.40.50.2020">
    <property type="match status" value="1"/>
</dbReference>
<dbReference type="PANTHER" id="PTHR47505:SF1">
    <property type="entry name" value="DNA UTILIZATION PROTEIN YHGH"/>
    <property type="match status" value="1"/>
</dbReference>
<reference evidence="2 3" key="1">
    <citation type="submission" date="2019-07" db="EMBL/GenBank/DDBJ databases">
        <title>The pathways for chlorine oxyanion respiration interact through the shared metabolite chlorate.</title>
        <authorList>
            <person name="Barnum T.P."/>
            <person name="Cheng Y."/>
            <person name="Hill K.A."/>
            <person name="Lucas L.N."/>
            <person name="Carlson H.K."/>
            <person name="Coates J.D."/>
        </authorList>
    </citation>
    <scope>NUCLEOTIDE SEQUENCE [LARGE SCALE GENOMIC DNA]</scope>
    <source>
        <strain evidence="2 3">SFB-3</strain>
    </source>
</reference>
<dbReference type="InterPro" id="IPR051910">
    <property type="entry name" value="ComF/GntX_DNA_util-trans"/>
</dbReference>
<sequence>MCAGCRRDLPLCLSACPTCALPGTGGALCGRCLKHPPAFDATTALYCYDYPVDRLVHRLKYSHDFGVAVALSQCVVRTMAAPAVDVIVPVPLHVGRLAERGFNQALEIARPLGRAWQIPVVARGVTRTRVTADQVGLSWQARKKNLRDAFDCDISVNGARVLLIDDVMTTGATLGALAACLKKAGAAAVSNLVIARTPLR</sequence>
<name>A0A557R3Q2_9RHOO</name>
<dbReference type="OrthoDB" id="9793412at2"/>
<gene>
    <name evidence="2" type="ORF">FHP91_00190</name>
</gene>
<dbReference type="Proteomes" id="UP000319502">
    <property type="component" value="Unassembled WGS sequence"/>
</dbReference>
<evidence type="ECO:0000256" key="1">
    <source>
        <dbReference type="ARBA" id="ARBA00008007"/>
    </source>
</evidence>
<evidence type="ECO:0000313" key="3">
    <source>
        <dbReference type="Proteomes" id="UP000319502"/>
    </source>
</evidence>
<dbReference type="InterPro" id="IPR000836">
    <property type="entry name" value="PRTase_dom"/>
</dbReference>
<comment type="similarity">
    <text evidence="1">Belongs to the ComF/GntX family.</text>
</comment>
<organism evidence="2 3">
    <name type="scientific">Denitromonas halophila</name>
    <dbReference type="NCBI Taxonomy" id="1629404"/>
    <lineage>
        <taxon>Bacteria</taxon>
        <taxon>Pseudomonadati</taxon>
        <taxon>Pseudomonadota</taxon>
        <taxon>Betaproteobacteria</taxon>
        <taxon>Rhodocyclales</taxon>
        <taxon>Zoogloeaceae</taxon>
        <taxon>Denitromonas</taxon>
    </lineage>
</organism>
<comment type="caution">
    <text evidence="2">The sequence shown here is derived from an EMBL/GenBank/DDBJ whole genome shotgun (WGS) entry which is preliminary data.</text>
</comment>
<dbReference type="CDD" id="cd06223">
    <property type="entry name" value="PRTases_typeI"/>
    <property type="match status" value="1"/>
</dbReference>
<dbReference type="InterPro" id="IPR029057">
    <property type="entry name" value="PRTase-like"/>
</dbReference>
<evidence type="ECO:0000313" key="2">
    <source>
        <dbReference type="EMBL" id="TVO59793.1"/>
    </source>
</evidence>
<dbReference type="AlphaFoldDB" id="A0A557R3Q2"/>
<protein>
    <submittedName>
        <fullName evidence="2">ComF family protein</fullName>
    </submittedName>
</protein>
<dbReference type="SUPFAM" id="SSF53271">
    <property type="entry name" value="PRTase-like"/>
    <property type="match status" value="1"/>
</dbReference>
<dbReference type="EMBL" id="VMNK01000001">
    <property type="protein sequence ID" value="TVO59793.1"/>
    <property type="molecule type" value="Genomic_DNA"/>
</dbReference>